<dbReference type="PANTHER" id="PTHR43364:SF6">
    <property type="entry name" value="OXIDOREDUCTASE-RELATED"/>
    <property type="match status" value="1"/>
</dbReference>
<keyword evidence="3" id="KW-1185">Reference proteome</keyword>
<dbReference type="SUPFAM" id="SSF51430">
    <property type="entry name" value="NAD(P)-linked oxidoreductase"/>
    <property type="match status" value="1"/>
</dbReference>
<gene>
    <name evidence="2" type="ORF">GIS00_00400</name>
</gene>
<name>A0A7K1FE66_9ACTN</name>
<organism evidence="2 3">
    <name type="scientific">Nakamurella alba</name>
    <dbReference type="NCBI Taxonomy" id="2665158"/>
    <lineage>
        <taxon>Bacteria</taxon>
        <taxon>Bacillati</taxon>
        <taxon>Actinomycetota</taxon>
        <taxon>Actinomycetes</taxon>
        <taxon>Nakamurellales</taxon>
        <taxon>Nakamurellaceae</taxon>
        <taxon>Nakamurella</taxon>
    </lineage>
</organism>
<dbReference type="RefSeq" id="WP_154766476.1">
    <property type="nucleotide sequence ID" value="NZ_WLYK01000001.1"/>
</dbReference>
<dbReference type="PANTHER" id="PTHR43364">
    <property type="entry name" value="NADH-SPECIFIC METHYLGLYOXAL REDUCTASE-RELATED"/>
    <property type="match status" value="1"/>
</dbReference>
<dbReference type="Pfam" id="PF00248">
    <property type="entry name" value="Aldo_ket_red"/>
    <property type="match status" value="1"/>
</dbReference>
<dbReference type="InterPro" id="IPR023210">
    <property type="entry name" value="NADP_OxRdtase_dom"/>
</dbReference>
<dbReference type="InterPro" id="IPR050523">
    <property type="entry name" value="AKR_Detox_Biosynth"/>
</dbReference>
<sequence>MTAPPTDSEGTLNELPIVLGGNTFGWTSDRAASFAVLDAFAAAGGRLIDTADIYSAWVPGHVGGESERILGEWLTRRRDTGLPTPRVATKVGRHPDFTGLAPEVVLAAAAASSERLQIDVIDVYLAHYDDPTVPIEQTAAAFRQLQIEGTIIDVGLSNYSAARIREWIAVADREGWARPRYLQPHYNLVHRRPFESELRSVAVDLDLRVMPYFGLASGFLTGKYRTAADLAGASRQQFAGPYFSKEGLAVVDELDEIARSRGVEIATVALAWLRQQPGVHAPVVSARTVEQLPALLAAASLVLNPAELDRLDRLSSLVG</sequence>
<dbReference type="EMBL" id="WLYK01000001">
    <property type="protein sequence ID" value="MTD12402.1"/>
    <property type="molecule type" value="Genomic_DNA"/>
</dbReference>
<evidence type="ECO:0000259" key="1">
    <source>
        <dbReference type="Pfam" id="PF00248"/>
    </source>
</evidence>
<reference evidence="2 3" key="1">
    <citation type="submission" date="2019-11" db="EMBL/GenBank/DDBJ databases">
        <authorList>
            <person name="Jiang L.-Q."/>
        </authorList>
    </citation>
    <scope>NUCLEOTIDE SEQUENCE [LARGE SCALE GENOMIC DNA]</scope>
    <source>
        <strain evidence="2 3">YIM 132087</strain>
    </source>
</reference>
<dbReference type="Gene3D" id="3.20.20.100">
    <property type="entry name" value="NADP-dependent oxidoreductase domain"/>
    <property type="match status" value="1"/>
</dbReference>
<dbReference type="InterPro" id="IPR036812">
    <property type="entry name" value="NAD(P)_OxRdtase_dom_sf"/>
</dbReference>
<feature type="domain" description="NADP-dependent oxidoreductase" evidence="1">
    <location>
        <begin position="16"/>
        <end position="314"/>
    </location>
</feature>
<dbReference type="AlphaFoldDB" id="A0A7K1FE66"/>
<evidence type="ECO:0000313" key="3">
    <source>
        <dbReference type="Proteomes" id="UP000460221"/>
    </source>
</evidence>
<accession>A0A7K1FE66</accession>
<comment type="caution">
    <text evidence="2">The sequence shown here is derived from an EMBL/GenBank/DDBJ whole genome shotgun (WGS) entry which is preliminary data.</text>
</comment>
<dbReference type="GO" id="GO:0005829">
    <property type="term" value="C:cytosol"/>
    <property type="evidence" value="ECO:0007669"/>
    <property type="project" value="TreeGrafter"/>
</dbReference>
<dbReference type="Proteomes" id="UP000460221">
    <property type="component" value="Unassembled WGS sequence"/>
</dbReference>
<evidence type="ECO:0000313" key="2">
    <source>
        <dbReference type="EMBL" id="MTD12402.1"/>
    </source>
</evidence>
<protein>
    <submittedName>
        <fullName evidence="2">Aldo/keto reductase</fullName>
    </submittedName>
</protein>
<proteinExistence type="predicted"/>